<reference evidence="2" key="1">
    <citation type="submission" date="2016-10" db="EMBL/GenBank/DDBJ databases">
        <authorList>
            <person name="Varghese N."/>
        </authorList>
    </citation>
    <scope>NUCLEOTIDE SEQUENCE [LARGE SCALE GENOMIC DNA]</scope>
    <source>
        <strain evidence="2">DSM 44719</strain>
    </source>
</reference>
<gene>
    <name evidence="1" type="ORF">SAMN04490220_0615</name>
</gene>
<evidence type="ECO:0000313" key="2">
    <source>
        <dbReference type="Proteomes" id="UP000183407"/>
    </source>
</evidence>
<dbReference type="Gene3D" id="2.30.110.10">
    <property type="entry name" value="Electron Transport, Fmn-binding Protein, Chain A"/>
    <property type="match status" value="1"/>
</dbReference>
<sequence length="85" mass="9674">MTVLAEGQDEIRARPDRFADTEWSAATYGNVFAEGRPARRTAPSMPRFPPGDHDIVLVRVDRLRADPAAAPLPFRDRRFRRLTII</sequence>
<dbReference type="SUPFAM" id="SSF50475">
    <property type="entry name" value="FMN-binding split barrel"/>
    <property type="match status" value="1"/>
</dbReference>
<protein>
    <submittedName>
        <fullName evidence="1">Uncharacterized protein</fullName>
    </submittedName>
</protein>
<proteinExistence type="predicted"/>
<accession>A0A1H4IWZ5</accession>
<organism evidence="1 2">
    <name type="scientific">Rhodococcus jostii</name>
    <dbReference type="NCBI Taxonomy" id="132919"/>
    <lineage>
        <taxon>Bacteria</taxon>
        <taxon>Bacillati</taxon>
        <taxon>Actinomycetota</taxon>
        <taxon>Actinomycetes</taxon>
        <taxon>Mycobacteriales</taxon>
        <taxon>Nocardiaceae</taxon>
        <taxon>Rhodococcus</taxon>
    </lineage>
</organism>
<dbReference type="RefSeq" id="WP_063819564.1">
    <property type="nucleotide sequence ID" value="NZ_FNTL01000002.1"/>
</dbReference>
<dbReference type="Proteomes" id="UP000183407">
    <property type="component" value="Unassembled WGS sequence"/>
</dbReference>
<evidence type="ECO:0000313" key="1">
    <source>
        <dbReference type="EMBL" id="SEB38621.1"/>
    </source>
</evidence>
<dbReference type="InterPro" id="IPR012349">
    <property type="entry name" value="Split_barrel_FMN-bd"/>
</dbReference>
<dbReference type="AlphaFoldDB" id="A0A1H4IWZ5"/>
<name>A0A1H4IWZ5_RHOJO</name>
<dbReference type="EMBL" id="FNTL01000002">
    <property type="protein sequence ID" value="SEB38621.1"/>
    <property type="molecule type" value="Genomic_DNA"/>
</dbReference>